<dbReference type="EMBL" id="JH001412">
    <property type="protein sequence ID" value="EGW05950.1"/>
    <property type="molecule type" value="Genomic_DNA"/>
</dbReference>
<gene>
    <name evidence="1" type="ORF">I79_019370</name>
</gene>
<reference evidence="2" key="1">
    <citation type="journal article" date="2011" name="Nat. Biotechnol.">
        <title>The genomic sequence of the Chinese hamster ovary (CHO)-K1 cell line.</title>
        <authorList>
            <person name="Xu X."/>
            <person name="Nagarajan H."/>
            <person name="Lewis N.E."/>
            <person name="Pan S."/>
            <person name="Cai Z."/>
            <person name="Liu X."/>
            <person name="Chen W."/>
            <person name="Xie M."/>
            <person name="Wang W."/>
            <person name="Hammond S."/>
            <person name="Andersen M.R."/>
            <person name="Neff N."/>
            <person name="Passarelli B."/>
            <person name="Koh W."/>
            <person name="Fan H.C."/>
            <person name="Wang J."/>
            <person name="Gui Y."/>
            <person name="Lee K.H."/>
            <person name="Betenbaugh M.J."/>
            <person name="Quake S.R."/>
            <person name="Famili I."/>
            <person name="Palsson B.O."/>
            <person name="Wang J."/>
        </authorList>
    </citation>
    <scope>NUCLEOTIDE SEQUENCE [LARGE SCALE GENOMIC DNA]</scope>
    <source>
        <strain evidence="2">CHO K1 cell line</strain>
    </source>
</reference>
<proteinExistence type="predicted"/>
<dbReference type="AlphaFoldDB" id="G3I785"/>
<name>G3I785_CRIGR</name>
<accession>G3I785</accession>
<dbReference type="InParanoid" id="G3I785"/>
<protein>
    <submittedName>
        <fullName evidence="1">Uncharacterized protein</fullName>
    </submittedName>
</protein>
<evidence type="ECO:0000313" key="2">
    <source>
        <dbReference type="Proteomes" id="UP000001075"/>
    </source>
</evidence>
<evidence type="ECO:0000313" key="1">
    <source>
        <dbReference type="EMBL" id="EGW05950.1"/>
    </source>
</evidence>
<dbReference type="Proteomes" id="UP000001075">
    <property type="component" value="Unassembled WGS sequence"/>
</dbReference>
<sequence>MPVSCPQGSEAGRSSVIRTHKEARLVGSSIDASEALPVLKITGSLDNNFSKLDFHSSKEFDKHPHLICICSSFYQIHSGLSKTYELWSYKASLHEFDFHRTETLLTYVPVEINLSTHTCIYTCICLCVHISKLLLQLE</sequence>
<organism evidence="1 2">
    <name type="scientific">Cricetulus griseus</name>
    <name type="common">Chinese hamster</name>
    <name type="synonym">Cricetulus barabensis griseus</name>
    <dbReference type="NCBI Taxonomy" id="10029"/>
    <lineage>
        <taxon>Eukaryota</taxon>
        <taxon>Metazoa</taxon>
        <taxon>Chordata</taxon>
        <taxon>Craniata</taxon>
        <taxon>Vertebrata</taxon>
        <taxon>Euteleostomi</taxon>
        <taxon>Mammalia</taxon>
        <taxon>Eutheria</taxon>
        <taxon>Euarchontoglires</taxon>
        <taxon>Glires</taxon>
        <taxon>Rodentia</taxon>
        <taxon>Myomorpha</taxon>
        <taxon>Muroidea</taxon>
        <taxon>Cricetidae</taxon>
        <taxon>Cricetinae</taxon>
        <taxon>Cricetulus</taxon>
    </lineage>
</organism>